<dbReference type="CDD" id="cd04301">
    <property type="entry name" value="NAT_SF"/>
    <property type="match status" value="1"/>
</dbReference>
<dbReference type="PROSITE" id="PS51534">
    <property type="entry name" value="SEFIR"/>
    <property type="match status" value="1"/>
</dbReference>
<dbReference type="PROSITE" id="PS51186">
    <property type="entry name" value="GNAT"/>
    <property type="match status" value="1"/>
</dbReference>
<feature type="compositionally biased region" description="Polar residues" evidence="1">
    <location>
        <begin position="502"/>
        <end position="521"/>
    </location>
</feature>
<name>A0ABS4TXA6_9PSEU</name>
<dbReference type="InterPro" id="IPR010298">
    <property type="entry name" value="YacP-like"/>
</dbReference>
<dbReference type="InterPro" id="IPR000182">
    <property type="entry name" value="GNAT_dom"/>
</dbReference>
<feature type="domain" description="N-acetyltransferase" evidence="2">
    <location>
        <begin position="668"/>
        <end position="830"/>
    </location>
</feature>
<evidence type="ECO:0000256" key="1">
    <source>
        <dbReference type="SAM" id="MobiDB-lite"/>
    </source>
</evidence>
<feature type="region of interest" description="Disordered" evidence="1">
    <location>
        <begin position="502"/>
        <end position="523"/>
    </location>
</feature>
<sequence>MAESLSRVLAALAETNPDLDVWAIADALWLGTMAGDELGSTDPADSSSPEQQAPANSVTHAPKPAVEEVDELVAGSLRQRLPGSRDKVPGHEIVVRPPQAFTASQMFARALQPLTRPWLHGTRRRVDIDATVDAYASSGILSPVMKPEPERWFDLVVIIDTTSSMAVWRKEITAFTALLRGIGAFRNTHVWQLNPVSASLGDKRGRIDNPARRVATPGGRRLVMLLSDFASAGWRAAPAWQLVHTLATTTPTVLVDPLPPHLWSYSGLDSPTTVVHAAVPGARSSALRFHLSLALQALEPDGTWLPIPFAGFTAPGIAQWAKALMRAAPEGCDAILLNLDWIAESASVSLAEKPVADRVEAFLHTASPSAARLAVLCSPFPHFSLPLLDLIRHTVMRDADLSDVAEFLVSGLLETSSPGPDQPVLSFHGGAAEQLRAHLTYHDAWHTFDAITRHIAAAPQATNLAFGLSAVVVDPNSTTLVTADTHPFAEAASSLQHLLTRQHHSVTQPAETPRTQQQQDTRSPRVYISYVHESLNHDDLVLRFASFLVDEYGIDVVLDRWSAADRMDWEKWATREITNADFVIVIVSPKYGHQRRTTHEFRLILEHTDPRRILQVILAGSQDERISDEFPNSFRININKLTYAGVAPLLERIDPRLLARRPQPRTDRTIRHARSSDLAILSDNFGDEGFFTDRLTRQDQGRGALLVAWQNDRPIGHIYIWLEPSDTPEVREYIPGVPLLSHVEVHPDYRSRGVGTELIATAEQMLRDDGFNEVALAAQIDDRIAGRLFRRLGYSDRQHPPIEVMRDVRLPDGTRKRQSVSCLVMIKRLRADPVADFDRLLALPSVHLIVDGGNVAVVGYRELPATGQREHLLQQLAWLATETSAEVTVVFSGAGVVSVPDKAPRGVRALFSDPGVVVEDVIHALVAPEPESRPVAVVTSDSNVAVSAVRSGADHVRAETLLAWLDRR</sequence>
<accession>A0ABS4TXA6</accession>
<dbReference type="Gene3D" id="3.40.50.10140">
    <property type="entry name" value="Toll/interleukin-1 receptor homology (TIR) domain"/>
    <property type="match status" value="1"/>
</dbReference>
<dbReference type="InterPro" id="IPR016181">
    <property type="entry name" value="Acyl_CoA_acyltransferase"/>
</dbReference>
<feature type="compositionally biased region" description="Polar residues" evidence="1">
    <location>
        <begin position="43"/>
        <end position="59"/>
    </location>
</feature>
<dbReference type="PANTHER" id="PTHR42919">
    <property type="entry name" value="N-ALPHA-ACETYLTRANSFERASE"/>
    <property type="match status" value="1"/>
</dbReference>
<keyword evidence="5" id="KW-1185">Reference proteome</keyword>
<evidence type="ECO:0000313" key="4">
    <source>
        <dbReference type="EMBL" id="MBP2329014.1"/>
    </source>
</evidence>
<evidence type="ECO:0000313" key="5">
    <source>
        <dbReference type="Proteomes" id="UP001519332"/>
    </source>
</evidence>
<dbReference type="SUPFAM" id="SSF55729">
    <property type="entry name" value="Acyl-CoA N-acyltransferases (Nat)"/>
    <property type="match status" value="1"/>
</dbReference>
<feature type="region of interest" description="Disordered" evidence="1">
    <location>
        <begin position="36"/>
        <end position="63"/>
    </location>
</feature>
<dbReference type="Proteomes" id="UP001519332">
    <property type="component" value="Unassembled WGS sequence"/>
</dbReference>
<dbReference type="Pfam" id="PF05991">
    <property type="entry name" value="NYN_YacP"/>
    <property type="match status" value="1"/>
</dbReference>
<organism evidence="4 5">
    <name type="scientific">Kibdelosporangium banguiense</name>
    <dbReference type="NCBI Taxonomy" id="1365924"/>
    <lineage>
        <taxon>Bacteria</taxon>
        <taxon>Bacillati</taxon>
        <taxon>Actinomycetota</taxon>
        <taxon>Actinomycetes</taxon>
        <taxon>Pseudonocardiales</taxon>
        <taxon>Pseudonocardiaceae</taxon>
        <taxon>Kibdelosporangium</taxon>
    </lineage>
</organism>
<reference evidence="4 5" key="1">
    <citation type="submission" date="2021-03" db="EMBL/GenBank/DDBJ databases">
        <title>Sequencing the genomes of 1000 actinobacteria strains.</title>
        <authorList>
            <person name="Klenk H.-P."/>
        </authorList>
    </citation>
    <scope>NUCLEOTIDE SEQUENCE [LARGE SCALE GENOMIC DNA]</scope>
    <source>
        <strain evidence="4 5">DSM 46670</strain>
    </source>
</reference>
<evidence type="ECO:0000259" key="2">
    <source>
        <dbReference type="PROSITE" id="PS51186"/>
    </source>
</evidence>
<dbReference type="InterPro" id="IPR047738">
    <property type="entry name" value="SAV_2336-like_N"/>
</dbReference>
<dbReference type="InterPro" id="IPR013568">
    <property type="entry name" value="SEFIR_dom"/>
</dbReference>
<dbReference type="InterPro" id="IPR000157">
    <property type="entry name" value="TIR_dom"/>
</dbReference>
<gene>
    <name evidence="4" type="ORF">JOF56_009399</name>
</gene>
<protein>
    <submittedName>
        <fullName evidence="4">GNAT superfamily N-acetyltransferase/predicted RNA-binding protein with PIN domain</fullName>
    </submittedName>
</protein>
<dbReference type="Gene3D" id="3.40.630.30">
    <property type="match status" value="1"/>
</dbReference>
<dbReference type="InterPro" id="IPR051556">
    <property type="entry name" value="N-term/lysine_N-AcTrnsfr"/>
</dbReference>
<dbReference type="Pfam" id="PF13676">
    <property type="entry name" value="TIR_2"/>
    <property type="match status" value="1"/>
</dbReference>
<dbReference type="EMBL" id="JAGINW010000001">
    <property type="protein sequence ID" value="MBP2329014.1"/>
    <property type="molecule type" value="Genomic_DNA"/>
</dbReference>
<feature type="domain" description="SEFIR" evidence="3">
    <location>
        <begin position="523"/>
        <end position="591"/>
    </location>
</feature>
<dbReference type="Pfam" id="PF00583">
    <property type="entry name" value="Acetyltransf_1"/>
    <property type="match status" value="1"/>
</dbReference>
<dbReference type="PANTHER" id="PTHR42919:SF20">
    <property type="entry name" value="GCN5-RELATED N-ACETYLTRANSFERASE 10, CHLOROPLASTIC"/>
    <property type="match status" value="1"/>
</dbReference>
<dbReference type="NCBIfam" id="NF041121">
    <property type="entry name" value="SAV_2336_NTERM"/>
    <property type="match status" value="1"/>
</dbReference>
<proteinExistence type="predicted"/>
<dbReference type="RefSeq" id="WP_209645895.1">
    <property type="nucleotide sequence ID" value="NZ_JAGINW010000001.1"/>
</dbReference>
<evidence type="ECO:0000259" key="3">
    <source>
        <dbReference type="PROSITE" id="PS51534"/>
    </source>
</evidence>
<comment type="caution">
    <text evidence="4">The sequence shown here is derived from an EMBL/GenBank/DDBJ whole genome shotgun (WGS) entry which is preliminary data.</text>
</comment>
<dbReference type="InterPro" id="IPR035897">
    <property type="entry name" value="Toll_tir_struct_dom_sf"/>
</dbReference>